<dbReference type="AlphaFoldDB" id="X1NCJ7"/>
<sequence>MEKHITLVAVLKIGFGVFGLLVACLAFVAIAGGGAISGDP</sequence>
<reference evidence="2" key="1">
    <citation type="journal article" date="2014" name="Front. Microbiol.">
        <title>High frequency of phylogenetically diverse reductive dehalogenase-homologous genes in deep subseafloor sedimentary metagenomes.</title>
        <authorList>
            <person name="Kawai M."/>
            <person name="Futagami T."/>
            <person name="Toyoda A."/>
            <person name="Takaki Y."/>
            <person name="Nishi S."/>
            <person name="Hori S."/>
            <person name="Arai W."/>
            <person name="Tsubouchi T."/>
            <person name="Morono Y."/>
            <person name="Uchiyama I."/>
            <person name="Ito T."/>
            <person name="Fujiyama A."/>
            <person name="Inagaki F."/>
            <person name="Takami H."/>
        </authorList>
    </citation>
    <scope>NUCLEOTIDE SEQUENCE</scope>
    <source>
        <strain evidence="2">Expedition CK06-06</strain>
    </source>
</reference>
<gene>
    <name evidence="2" type="ORF">S06H3_11497</name>
</gene>
<dbReference type="EMBL" id="BARV01005590">
    <property type="protein sequence ID" value="GAI16394.1"/>
    <property type="molecule type" value="Genomic_DNA"/>
</dbReference>
<dbReference type="PROSITE" id="PS51257">
    <property type="entry name" value="PROKAR_LIPOPROTEIN"/>
    <property type="match status" value="1"/>
</dbReference>
<evidence type="ECO:0000256" key="1">
    <source>
        <dbReference type="SAM" id="Phobius"/>
    </source>
</evidence>
<evidence type="ECO:0000313" key="2">
    <source>
        <dbReference type="EMBL" id="GAI16394.1"/>
    </source>
</evidence>
<protein>
    <submittedName>
        <fullName evidence="2">Uncharacterized protein</fullName>
    </submittedName>
</protein>
<feature type="transmembrane region" description="Helical" evidence="1">
    <location>
        <begin position="7"/>
        <end position="36"/>
    </location>
</feature>
<keyword evidence="1" id="KW-0812">Transmembrane</keyword>
<organism evidence="2">
    <name type="scientific">marine sediment metagenome</name>
    <dbReference type="NCBI Taxonomy" id="412755"/>
    <lineage>
        <taxon>unclassified sequences</taxon>
        <taxon>metagenomes</taxon>
        <taxon>ecological metagenomes</taxon>
    </lineage>
</organism>
<accession>X1NCJ7</accession>
<comment type="caution">
    <text evidence="2">The sequence shown here is derived from an EMBL/GenBank/DDBJ whole genome shotgun (WGS) entry which is preliminary data.</text>
</comment>
<feature type="non-terminal residue" evidence="2">
    <location>
        <position position="40"/>
    </location>
</feature>
<name>X1NCJ7_9ZZZZ</name>
<keyword evidence="1" id="KW-0472">Membrane</keyword>
<keyword evidence="1" id="KW-1133">Transmembrane helix</keyword>
<proteinExistence type="predicted"/>